<dbReference type="SUPFAM" id="SSF53187">
    <property type="entry name" value="Zn-dependent exopeptidases"/>
    <property type="match status" value="1"/>
</dbReference>
<accession>A0ABW3K8Y8</accession>
<evidence type="ECO:0000256" key="5">
    <source>
        <dbReference type="ARBA" id="ARBA00022833"/>
    </source>
</evidence>
<reference evidence="10" key="1">
    <citation type="journal article" date="2019" name="Int. J. Syst. Evol. Microbiol.">
        <title>The Global Catalogue of Microorganisms (GCM) 10K type strain sequencing project: providing services to taxonomists for standard genome sequencing and annotation.</title>
        <authorList>
            <consortium name="The Broad Institute Genomics Platform"/>
            <consortium name="The Broad Institute Genome Sequencing Center for Infectious Disease"/>
            <person name="Wu L."/>
            <person name="Ma J."/>
        </authorList>
    </citation>
    <scope>NUCLEOTIDE SEQUENCE [LARGE SCALE GENOMIC DNA]</scope>
    <source>
        <strain evidence="10">CCUG 58938</strain>
    </source>
</reference>
<keyword evidence="4" id="KW-0378">Hydrolase</keyword>
<comment type="cofactor">
    <cofactor evidence="1">
        <name>Zn(2+)</name>
        <dbReference type="ChEBI" id="CHEBI:29105"/>
    </cofactor>
</comment>
<sequence length="841" mass="96223">MNKYFLLFIVTIVSLNLQAQKLLSPKEFLGYELGDRFTRHHRVVEYYKHVADALPNVEFYQYGETYEHRPLIYVVITSPENFQNLEQIRLNNLRKAGMTEGSPSADKKAIVWLSYNVHGNEANSTEASMQTLYELSNPQNKKTQEWLKNTVVILDPCLNPDGRDRYTNFYNQYGNVPPNGDEDSHEHNEPWPRGRSNHYMFDLNRDWAWGTQTETQARLKVYNQWMPHVHVDFHEQGHNHPYFFAPAAEPFHEIISKWQREFQVMIGKNNAKYFDEQGWLYFTKEVFDLYYPSYGDTYPTYSGAIGMTYEQGGQTGITVTTREGDPLTLKDRLTHHHTTGLSTVEITALNYTRVVDEFEKYFRDNLNNPVAPYKTYVIKASNHPDKLEQITKWMDTHSIKYGHPAAGKASRGFDYQTQSTGNVSVSTDDIIFNIYQPKSRFITAVFEPQSKLPDSLTYDITAWNLIYANNLKAYALPERINIGKAYELKPADNTTIASKPYAYIFNYQGVKDVAFLSTLIQRGIKVRSALLPFKSNGQNFDRGALIITRRNNEKINDFDNTVQSLAKEMGRKIYTSPTGFVESGKDFGSSSVNYVKAPNVALLFGEETSSLSVGEIWYFFEQQLHYPITTLGTDYIKYVPLSKYDVLIVPEGYYSSIDEKFLEKISGWVAAGGKLIVVGSGLNSFSDKKGFSLKPYTNDDEKEKAEKKQKELSQQQALVRYEDAERKEISNFIGGAIYRVTLDNSHPLAFGLSSTYYSLKTNELRFGYIDGWNVGVLKGNQKPVQGFAGKNANEKLANSLVFGVERKGRGNIVYLVDNPMFRCFWEDGKMLLSNAVFLVGQ</sequence>
<dbReference type="SMART" id="SM00631">
    <property type="entry name" value="Zn_pept"/>
    <property type="match status" value="1"/>
</dbReference>
<gene>
    <name evidence="9" type="ORF">ACFQ21_24610</name>
</gene>
<dbReference type="EMBL" id="JBHTKA010000008">
    <property type="protein sequence ID" value="MFD1002530.1"/>
    <property type="molecule type" value="Genomic_DNA"/>
</dbReference>
<dbReference type="Pfam" id="PF00246">
    <property type="entry name" value="Peptidase_M14"/>
    <property type="match status" value="1"/>
</dbReference>
<dbReference type="InterPro" id="IPR000834">
    <property type="entry name" value="Peptidase_M14"/>
</dbReference>
<dbReference type="Gene3D" id="3.40.50.880">
    <property type="match status" value="1"/>
</dbReference>
<proteinExistence type="inferred from homology"/>
<evidence type="ECO:0000256" key="2">
    <source>
        <dbReference type="ARBA" id="ARBA00005988"/>
    </source>
</evidence>
<evidence type="ECO:0000259" key="8">
    <source>
        <dbReference type="PROSITE" id="PS52035"/>
    </source>
</evidence>
<keyword evidence="10" id="KW-1185">Reference proteome</keyword>
<evidence type="ECO:0000313" key="10">
    <source>
        <dbReference type="Proteomes" id="UP001597112"/>
    </source>
</evidence>
<evidence type="ECO:0000256" key="7">
    <source>
        <dbReference type="PROSITE-ProRule" id="PRU01379"/>
    </source>
</evidence>
<dbReference type="PANTHER" id="PTHR11705">
    <property type="entry name" value="PROTEASE FAMILY M14 CARBOXYPEPTIDASE A,B"/>
    <property type="match status" value="1"/>
</dbReference>
<dbReference type="CDD" id="cd06238">
    <property type="entry name" value="M14-like"/>
    <property type="match status" value="1"/>
</dbReference>
<dbReference type="Gene3D" id="3.40.630.10">
    <property type="entry name" value="Zn peptidases"/>
    <property type="match status" value="1"/>
</dbReference>
<keyword evidence="5" id="KW-0862">Zinc</keyword>
<evidence type="ECO:0000256" key="3">
    <source>
        <dbReference type="ARBA" id="ARBA00022670"/>
    </source>
</evidence>
<comment type="caution">
    <text evidence="9">The sequence shown here is derived from an EMBL/GenBank/DDBJ whole genome shotgun (WGS) entry which is preliminary data.</text>
</comment>
<organism evidence="9 10">
    <name type="scientific">Ohtaekwangia kribbensis</name>
    <dbReference type="NCBI Taxonomy" id="688913"/>
    <lineage>
        <taxon>Bacteria</taxon>
        <taxon>Pseudomonadati</taxon>
        <taxon>Bacteroidota</taxon>
        <taxon>Cytophagia</taxon>
        <taxon>Cytophagales</taxon>
        <taxon>Fulvivirgaceae</taxon>
        <taxon>Ohtaekwangia</taxon>
    </lineage>
</organism>
<evidence type="ECO:0000256" key="4">
    <source>
        <dbReference type="ARBA" id="ARBA00022801"/>
    </source>
</evidence>
<keyword evidence="6" id="KW-0482">Metalloprotease</keyword>
<dbReference type="SUPFAM" id="SSF52317">
    <property type="entry name" value="Class I glutamine amidotransferase-like"/>
    <property type="match status" value="1"/>
</dbReference>
<evidence type="ECO:0000313" key="9">
    <source>
        <dbReference type="EMBL" id="MFD1002530.1"/>
    </source>
</evidence>
<dbReference type="CDD" id="cd03143">
    <property type="entry name" value="A4_beta-galactosidase_middle_domain"/>
    <property type="match status" value="1"/>
</dbReference>
<feature type="domain" description="Peptidase M14" evidence="8">
    <location>
        <begin position="36"/>
        <end position="342"/>
    </location>
</feature>
<comment type="similarity">
    <text evidence="2 7">Belongs to the peptidase M14 family.</text>
</comment>
<keyword evidence="3" id="KW-0645">Protease</keyword>
<dbReference type="Proteomes" id="UP001597112">
    <property type="component" value="Unassembled WGS sequence"/>
</dbReference>
<protein>
    <submittedName>
        <fullName evidence="9">M14 family metallopeptidase</fullName>
    </submittedName>
</protein>
<dbReference type="PROSITE" id="PS52035">
    <property type="entry name" value="PEPTIDASE_M14"/>
    <property type="match status" value="1"/>
</dbReference>
<dbReference type="InterPro" id="IPR029062">
    <property type="entry name" value="Class_I_gatase-like"/>
</dbReference>
<evidence type="ECO:0000256" key="6">
    <source>
        <dbReference type="ARBA" id="ARBA00023049"/>
    </source>
</evidence>
<dbReference type="RefSeq" id="WP_377583764.1">
    <property type="nucleotide sequence ID" value="NZ_JBHTKA010000008.1"/>
</dbReference>
<name>A0ABW3K8Y8_9BACT</name>
<evidence type="ECO:0000256" key="1">
    <source>
        <dbReference type="ARBA" id="ARBA00001947"/>
    </source>
</evidence>
<dbReference type="PANTHER" id="PTHR11705:SF143">
    <property type="entry name" value="SLL0236 PROTEIN"/>
    <property type="match status" value="1"/>
</dbReference>
<comment type="caution">
    <text evidence="7">Lacks conserved residue(s) required for the propagation of feature annotation.</text>
</comment>